<evidence type="ECO:0000313" key="2">
    <source>
        <dbReference type="EMBL" id="CAD8604136.1"/>
    </source>
</evidence>
<dbReference type="AlphaFoldDB" id="A0A7S0Q1F8"/>
<accession>A0A7S0Q1F8</accession>
<evidence type="ECO:0000256" key="1">
    <source>
        <dbReference type="SAM" id="MobiDB-lite"/>
    </source>
</evidence>
<gene>
    <name evidence="2" type="ORF">CPEL01642_LOCUS7471</name>
</gene>
<organism evidence="2">
    <name type="scientific">Coccolithus braarudii</name>
    <dbReference type="NCBI Taxonomy" id="221442"/>
    <lineage>
        <taxon>Eukaryota</taxon>
        <taxon>Haptista</taxon>
        <taxon>Haptophyta</taxon>
        <taxon>Prymnesiophyceae</taxon>
        <taxon>Coccolithales</taxon>
        <taxon>Coccolithaceae</taxon>
        <taxon>Coccolithus</taxon>
    </lineage>
</organism>
<proteinExistence type="predicted"/>
<protein>
    <submittedName>
        <fullName evidence="2">Uncharacterized protein</fullName>
    </submittedName>
</protein>
<sequence length="448" mass="47549">MRPQVSRSWTSMRLARSGLAPLPKPLVPALGRASRPVLAVADGKNDDPSKCPFMTGSDGVRRIPIGDGSAMSVAAFVLAVIVMRVLLKRVLAVLPVALGVAGRLLRQWQFALASAAVCSSAVAGMCYARARHTRPQLTGPDHGAPKAAVSERGPATSSVDAVTPPTTTMPPTGELTLPMSEHKDRPTPPALPAPVQSAEPPTAPAVLVPAQSTDPLTPPRDAAPATLGAGSSPVPVLTTPALPQPTIAAEPTTVAANMRWRTEDTERHSAEQLRRVRACTDDPANPALALRASGRLLDQMELACCWLHYEASAANLPLPRFRVTARPSQILEPELRQMALVLRAALDRGEQFTILWDLRRLRPPSLAALNYGLEWQSDNAADIEQLGTSIVVLVSSPITRACANLCVRVCSPPQPVLICRDEAEATAFADEQHKRKAASGVSPSGQQS</sequence>
<dbReference type="EMBL" id="HBEY01015470">
    <property type="protein sequence ID" value="CAD8604136.1"/>
    <property type="molecule type" value="Transcribed_RNA"/>
</dbReference>
<feature type="region of interest" description="Disordered" evidence="1">
    <location>
        <begin position="134"/>
        <end position="233"/>
    </location>
</feature>
<name>A0A7S0Q1F8_9EUKA</name>
<reference evidence="2" key="1">
    <citation type="submission" date="2021-01" db="EMBL/GenBank/DDBJ databases">
        <authorList>
            <person name="Corre E."/>
            <person name="Pelletier E."/>
            <person name="Niang G."/>
            <person name="Scheremetjew M."/>
            <person name="Finn R."/>
            <person name="Kale V."/>
            <person name="Holt S."/>
            <person name="Cochrane G."/>
            <person name="Meng A."/>
            <person name="Brown T."/>
            <person name="Cohen L."/>
        </authorList>
    </citation>
    <scope>NUCLEOTIDE SEQUENCE</scope>
    <source>
        <strain evidence="2">PLY182g</strain>
    </source>
</reference>
<feature type="compositionally biased region" description="Low complexity" evidence="1">
    <location>
        <begin position="163"/>
        <end position="179"/>
    </location>
</feature>